<name>F1LA09_ASCSU</name>
<organism evidence="1">
    <name type="scientific">Ascaris suum</name>
    <name type="common">Pig roundworm</name>
    <name type="synonym">Ascaris lumbricoides</name>
    <dbReference type="NCBI Taxonomy" id="6253"/>
    <lineage>
        <taxon>Eukaryota</taxon>
        <taxon>Metazoa</taxon>
        <taxon>Ecdysozoa</taxon>
        <taxon>Nematoda</taxon>
        <taxon>Chromadorea</taxon>
        <taxon>Rhabditida</taxon>
        <taxon>Spirurina</taxon>
        <taxon>Ascaridomorpha</taxon>
        <taxon>Ascaridoidea</taxon>
        <taxon>Ascarididae</taxon>
        <taxon>Ascaris</taxon>
    </lineage>
</organism>
<reference evidence="1" key="1">
    <citation type="journal article" date="2011" name="Genome Res.">
        <title>Deep small RNA sequencing from the nematode Ascaris reveals conservation, functional diversification, and novel developmental profiles.</title>
        <authorList>
            <person name="Wang J."/>
            <person name="Czech B."/>
            <person name="Crunk A."/>
            <person name="Wallace A."/>
            <person name="Mitreva M."/>
            <person name="Hannon G.J."/>
            <person name="Davis R.E."/>
        </authorList>
    </citation>
    <scope>NUCLEOTIDE SEQUENCE</scope>
</reference>
<evidence type="ECO:0000313" key="1">
    <source>
        <dbReference type="EMBL" id="ADY46963.1"/>
    </source>
</evidence>
<dbReference type="InterPro" id="IPR036322">
    <property type="entry name" value="WD40_repeat_dom_sf"/>
</dbReference>
<proteinExistence type="evidence at transcript level"/>
<dbReference type="InterPro" id="IPR015943">
    <property type="entry name" value="WD40/YVTN_repeat-like_dom_sf"/>
</dbReference>
<dbReference type="PANTHER" id="PTHR14205">
    <property type="entry name" value="WD-REPEAT PROTEIN"/>
    <property type="match status" value="1"/>
</dbReference>
<protein>
    <submittedName>
        <fullName evidence="1">Protein TSSC1</fullName>
    </submittedName>
</protein>
<dbReference type="PANTHER" id="PTHR14205:SF15">
    <property type="entry name" value="EARP AND GARP COMPLEX-INTERACTING PROTEIN 1"/>
    <property type="match status" value="1"/>
</dbReference>
<dbReference type="AlphaFoldDB" id="F1LA09"/>
<dbReference type="EMBL" id="JI175076">
    <property type="protein sequence ID" value="ADY46963.1"/>
    <property type="molecule type" value="mRNA"/>
</dbReference>
<sequence>MLGAKLFVFAMRLSGFYKFHNQEPIFLSSLYNRAVRSVEVPLLRRKHSGTLLCRTTSLLQHFRLNDERLEKVEEHEDSVYACAWAGNDPWVFASLSFDGRVIVSRVKRHHKYAILQL</sequence>
<dbReference type="InterPro" id="IPR040323">
    <property type="entry name" value="EIPR1"/>
</dbReference>
<dbReference type="GO" id="GO:0016567">
    <property type="term" value="P:protein ubiquitination"/>
    <property type="evidence" value="ECO:0007669"/>
    <property type="project" value="TreeGrafter"/>
</dbReference>
<dbReference type="SUPFAM" id="SSF50978">
    <property type="entry name" value="WD40 repeat-like"/>
    <property type="match status" value="1"/>
</dbReference>
<dbReference type="Gene3D" id="2.130.10.10">
    <property type="entry name" value="YVTN repeat-like/Quinoprotein amine dehydrogenase"/>
    <property type="match status" value="1"/>
</dbReference>
<accession>F1LA09</accession>